<dbReference type="AlphaFoldDB" id="A0A4Y2HWY8"/>
<gene>
    <name evidence="1" type="ORF">AVEN_224735_1</name>
</gene>
<dbReference type="Proteomes" id="UP000499080">
    <property type="component" value="Unassembled WGS sequence"/>
</dbReference>
<protein>
    <submittedName>
        <fullName evidence="1">Uncharacterized protein</fullName>
    </submittedName>
</protein>
<evidence type="ECO:0000313" key="2">
    <source>
        <dbReference type="Proteomes" id="UP000499080"/>
    </source>
</evidence>
<comment type="caution">
    <text evidence="1">The sequence shown here is derived from an EMBL/GenBank/DDBJ whole genome shotgun (WGS) entry which is preliminary data.</text>
</comment>
<organism evidence="1 2">
    <name type="scientific">Araneus ventricosus</name>
    <name type="common">Orbweaver spider</name>
    <name type="synonym">Epeira ventricosa</name>
    <dbReference type="NCBI Taxonomy" id="182803"/>
    <lineage>
        <taxon>Eukaryota</taxon>
        <taxon>Metazoa</taxon>
        <taxon>Ecdysozoa</taxon>
        <taxon>Arthropoda</taxon>
        <taxon>Chelicerata</taxon>
        <taxon>Arachnida</taxon>
        <taxon>Araneae</taxon>
        <taxon>Araneomorphae</taxon>
        <taxon>Entelegynae</taxon>
        <taxon>Araneoidea</taxon>
        <taxon>Araneidae</taxon>
        <taxon>Araneus</taxon>
    </lineage>
</organism>
<proteinExistence type="predicted"/>
<keyword evidence="2" id="KW-1185">Reference proteome</keyword>
<accession>A0A4Y2HWY8</accession>
<evidence type="ECO:0000313" key="1">
    <source>
        <dbReference type="EMBL" id="GBM69813.1"/>
    </source>
</evidence>
<reference evidence="1 2" key="1">
    <citation type="journal article" date="2019" name="Sci. Rep.">
        <title>Orb-weaving spider Araneus ventricosus genome elucidates the spidroin gene catalogue.</title>
        <authorList>
            <person name="Kono N."/>
            <person name="Nakamura H."/>
            <person name="Ohtoshi R."/>
            <person name="Moran D.A.P."/>
            <person name="Shinohara A."/>
            <person name="Yoshida Y."/>
            <person name="Fujiwara M."/>
            <person name="Mori M."/>
            <person name="Tomita M."/>
            <person name="Arakawa K."/>
        </authorList>
    </citation>
    <scope>NUCLEOTIDE SEQUENCE [LARGE SCALE GENOMIC DNA]</scope>
</reference>
<sequence>MSRRCVRSTPPVGKVSDLESEDCRLNPRFHPRSKMYVDLLHLTFQRSLTGRVVTASLPEPVGRESHPGCVRTCFKYNFNNEFVRKLVCLLQVRPGDSLRFANPFCSKLVSHLHTCREQICEKACRFAVRCKFAEN</sequence>
<dbReference type="EMBL" id="BGPR01002215">
    <property type="protein sequence ID" value="GBM69813.1"/>
    <property type="molecule type" value="Genomic_DNA"/>
</dbReference>
<name>A0A4Y2HWY8_ARAVE</name>